<gene>
    <name evidence="1" type="ORF">B0T10DRAFT_577820</name>
</gene>
<proteinExistence type="predicted"/>
<accession>A0A9P8WG51</accession>
<reference evidence="1 2" key="1">
    <citation type="journal article" date="2021" name="Nat. Commun.">
        <title>Genetic determinants of endophytism in the Arabidopsis root mycobiome.</title>
        <authorList>
            <person name="Mesny F."/>
            <person name="Miyauchi S."/>
            <person name="Thiergart T."/>
            <person name="Pickel B."/>
            <person name="Atanasova L."/>
            <person name="Karlsson M."/>
            <person name="Huettel B."/>
            <person name="Barry K.W."/>
            <person name="Haridas S."/>
            <person name="Chen C."/>
            <person name="Bauer D."/>
            <person name="Andreopoulos W."/>
            <person name="Pangilinan J."/>
            <person name="LaButti K."/>
            <person name="Riley R."/>
            <person name="Lipzen A."/>
            <person name="Clum A."/>
            <person name="Drula E."/>
            <person name="Henrissat B."/>
            <person name="Kohler A."/>
            <person name="Grigoriev I.V."/>
            <person name="Martin F.M."/>
            <person name="Hacquard S."/>
        </authorList>
    </citation>
    <scope>NUCLEOTIDE SEQUENCE [LARGE SCALE GENOMIC DNA]</scope>
    <source>
        <strain evidence="1 2">MPI-CAGE-CH-0241</strain>
    </source>
</reference>
<dbReference type="Proteomes" id="UP000777438">
    <property type="component" value="Unassembled WGS sequence"/>
</dbReference>
<evidence type="ECO:0000313" key="2">
    <source>
        <dbReference type="Proteomes" id="UP000777438"/>
    </source>
</evidence>
<organism evidence="1 2">
    <name type="scientific">Thelonectria olida</name>
    <dbReference type="NCBI Taxonomy" id="1576542"/>
    <lineage>
        <taxon>Eukaryota</taxon>
        <taxon>Fungi</taxon>
        <taxon>Dikarya</taxon>
        <taxon>Ascomycota</taxon>
        <taxon>Pezizomycotina</taxon>
        <taxon>Sordariomycetes</taxon>
        <taxon>Hypocreomycetidae</taxon>
        <taxon>Hypocreales</taxon>
        <taxon>Nectriaceae</taxon>
        <taxon>Thelonectria</taxon>
    </lineage>
</organism>
<sequence>MSVRADIGIQPPKKVQIGETIRQSVIVRFDISCIEEGYYCFAMPVLIGASSHLPENVLVGGGIIMATLVPEELGCSAVFVAPNFVITHSGKYRLRVDIYKVAYSDPNGATLLAQLTTSRISAREGRAPEHIPTNEERAFIDALVAADVPLN</sequence>
<dbReference type="EMBL" id="JAGPYM010000002">
    <property type="protein sequence ID" value="KAH6898229.1"/>
    <property type="molecule type" value="Genomic_DNA"/>
</dbReference>
<dbReference type="OrthoDB" id="5399926at2759"/>
<dbReference type="AlphaFoldDB" id="A0A9P8WG51"/>
<name>A0A9P8WG51_9HYPO</name>
<evidence type="ECO:0000313" key="1">
    <source>
        <dbReference type="EMBL" id="KAH6898229.1"/>
    </source>
</evidence>
<keyword evidence="2" id="KW-1185">Reference proteome</keyword>
<protein>
    <recommendedName>
        <fullName evidence="3">Velvet domain-containing protein</fullName>
    </recommendedName>
</protein>
<comment type="caution">
    <text evidence="1">The sequence shown here is derived from an EMBL/GenBank/DDBJ whole genome shotgun (WGS) entry which is preliminary data.</text>
</comment>
<evidence type="ECO:0008006" key="3">
    <source>
        <dbReference type="Google" id="ProtNLM"/>
    </source>
</evidence>